<feature type="chain" id="PRO_5041950465" description="Secreted protein" evidence="1">
    <location>
        <begin position="25"/>
        <end position="124"/>
    </location>
</feature>
<organism evidence="2 3">
    <name type="scientific">Daphnia sinensis</name>
    <dbReference type="NCBI Taxonomy" id="1820382"/>
    <lineage>
        <taxon>Eukaryota</taxon>
        <taxon>Metazoa</taxon>
        <taxon>Ecdysozoa</taxon>
        <taxon>Arthropoda</taxon>
        <taxon>Crustacea</taxon>
        <taxon>Branchiopoda</taxon>
        <taxon>Diplostraca</taxon>
        <taxon>Cladocera</taxon>
        <taxon>Anomopoda</taxon>
        <taxon>Daphniidae</taxon>
        <taxon>Daphnia</taxon>
        <taxon>Daphnia similis group</taxon>
    </lineage>
</organism>
<reference evidence="2 3" key="1">
    <citation type="submission" date="2022-05" db="EMBL/GenBank/DDBJ databases">
        <title>A multi-omics perspective on studying reproductive biology in Daphnia sinensis.</title>
        <authorList>
            <person name="Jia J."/>
        </authorList>
    </citation>
    <scope>NUCLEOTIDE SEQUENCE [LARGE SCALE GENOMIC DNA]</scope>
    <source>
        <strain evidence="2 3">WSL</strain>
    </source>
</reference>
<accession>A0AAD5PPW4</accession>
<dbReference type="Proteomes" id="UP000820818">
    <property type="component" value="Linkage Group LG9"/>
</dbReference>
<protein>
    <recommendedName>
        <fullName evidence="4">Secreted protein</fullName>
    </recommendedName>
</protein>
<evidence type="ECO:0000256" key="1">
    <source>
        <dbReference type="SAM" id="SignalP"/>
    </source>
</evidence>
<sequence length="124" mass="13871">MRLLRLKVILFVIGGSLLMEISNAGAPPPSRPFNHKYRPLDLGPTPFVDEATGQCILSPCDALGRARDELYSILDEKEKVQSQSRTLIGELQQAVVHGKESQDALRKIIQLMEQRIRSLEQSGF</sequence>
<dbReference type="EMBL" id="WJBH02000009">
    <property type="protein sequence ID" value="KAI9553528.1"/>
    <property type="molecule type" value="Genomic_DNA"/>
</dbReference>
<feature type="signal peptide" evidence="1">
    <location>
        <begin position="1"/>
        <end position="24"/>
    </location>
</feature>
<evidence type="ECO:0008006" key="4">
    <source>
        <dbReference type="Google" id="ProtNLM"/>
    </source>
</evidence>
<proteinExistence type="predicted"/>
<name>A0AAD5PPW4_9CRUS</name>
<dbReference type="AlphaFoldDB" id="A0AAD5PPW4"/>
<evidence type="ECO:0000313" key="3">
    <source>
        <dbReference type="Proteomes" id="UP000820818"/>
    </source>
</evidence>
<keyword evidence="3" id="KW-1185">Reference proteome</keyword>
<gene>
    <name evidence="2" type="ORF">GHT06_021446</name>
</gene>
<keyword evidence="1" id="KW-0732">Signal</keyword>
<comment type="caution">
    <text evidence="2">The sequence shown here is derived from an EMBL/GenBank/DDBJ whole genome shotgun (WGS) entry which is preliminary data.</text>
</comment>
<evidence type="ECO:0000313" key="2">
    <source>
        <dbReference type="EMBL" id="KAI9553528.1"/>
    </source>
</evidence>